<reference evidence="3" key="1">
    <citation type="submission" date="2014-12" db="EMBL/GenBank/DDBJ databases">
        <title>The draft genome of the Tatumella morbirosei type strain, LMG23360T isolated from pineapple rot.</title>
        <authorList>
            <person name="Smits T.H."/>
            <person name="Palmer M."/>
            <person name="Venter S.N."/>
            <person name="Duffy B."/>
            <person name="Steenkamp E.T."/>
            <person name="Chan W.Y."/>
            <person name="Coutinho T.A."/>
            <person name="Coetzee M.P."/>
            <person name="De Maayer P."/>
        </authorList>
    </citation>
    <scope>NUCLEOTIDE SEQUENCE [LARGE SCALE GENOMIC DNA]</scope>
    <source>
        <strain evidence="3">LMG 23360</strain>
    </source>
</reference>
<proteinExistence type="predicted"/>
<dbReference type="Proteomes" id="UP000029577">
    <property type="component" value="Unassembled WGS sequence"/>
</dbReference>
<keyword evidence="2" id="KW-0812">Transmembrane</keyword>
<dbReference type="InterPro" id="IPR047774">
    <property type="entry name" value="SrfA-like"/>
</dbReference>
<keyword evidence="2" id="KW-0472">Membrane</keyword>
<protein>
    <submittedName>
        <fullName evidence="3">Uncharacterized protein</fullName>
    </submittedName>
</protein>
<keyword evidence="2" id="KW-1133">Transmembrane helix</keyword>
<sequence length="410" mass="44629">MIQTFLTGHTVAGLRALGVRGLPVTDYSEQIHALLCLRGMSDIADCFAVPLRIHPQHDLQWYSPLRGEITVWTEADVQQKQQALLVLEQAFTAIEQLSEHCQASHTPAGAFFSRLLDKMTSFPGEEAIYLINNVPVITFWSYRLTDCHLSGRQLTERSLAALSSQLPPADNPESAQQPSSLFMPVPDNQLRLPSDAQTIKSPQTLLWLATALIVGALLVITAGYFFGDYLYTSQQLPTKVSATPVEKIKVTTSRKILPDIRLPLQLSTLQPPASPPPSAVKSPPAEHRLQLSASSVKMGDVRVMDGDWRAIIPGPEGNSQLLLFRFKQGRGEVRFDLPKQGHCKADSRSGFLPSGTLALRSRYTASCQDGSRIRVPPVNCTLSATGTQCSTTADAVPPGQTVILSAAGGR</sequence>
<dbReference type="eggNOG" id="ENOG502Z7ND">
    <property type="taxonomic scope" value="Bacteria"/>
</dbReference>
<feature type="transmembrane region" description="Helical" evidence="2">
    <location>
        <begin position="205"/>
        <end position="226"/>
    </location>
</feature>
<comment type="caution">
    <text evidence="3">The sequence shown here is derived from an EMBL/GenBank/DDBJ whole genome shotgun (WGS) entry which is preliminary data.</text>
</comment>
<gene>
    <name evidence="3" type="ORF">HA49_11840</name>
</gene>
<accession>A0A095UEN6</accession>
<name>A0A095UEN6_9GAMM</name>
<dbReference type="STRING" id="642227.HA49_11840"/>
<organism evidence="3 4">
    <name type="scientific">Tatumella morbirosei</name>
    <dbReference type="NCBI Taxonomy" id="642227"/>
    <lineage>
        <taxon>Bacteria</taxon>
        <taxon>Pseudomonadati</taxon>
        <taxon>Pseudomonadota</taxon>
        <taxon>Gammaproteobacteria</taxon>
        <taxon>Enterobacterales</taxon>
        <taxon>Erwiniaceae</taxon>
        <taxon>Tatumella</taxon>
    </lineage>
</organism>
<evidence type="ECO:0000256" key="2">
    <source>
        <dbReference type="SAM" id="Phobius"/>
    </source>
</evidence>
<dbReference type="NCBIfam" id="NF040486">
    <property type="entry name" value="SrfA_fam"/>
    <property type="match status" value="1"/>
</dbReference>
<evidence type="ECO:0000313" key="3">
    <source>
        <dbReference type="EMBL" id="KGD72903.1"/>
    </source>
</evidence>
<dbReference type="EMBL" id="JPKR02000003">
    <property type="protein sequence ID" value="KGD72903.1"/>
    <property type="molecule type" value="Genomic_DNA"/>
</dbReference>
<dbReference type="OrthoDB" id="5448848at2"/>
<dbReference type="RefSeq" id="WP_038020572.1">
    <property type="nucleotide sequence ID" value="NZ_JPKR02000003.1"/>
</dbReference>
<keyword evidence="4" id="KW-1185">Reference proteome</keyword>
<dbReference type="AlphaFoldDB" id="A0A095UEN6"/>
<evidence type="ECO:0000313" key="4">
    <source>
        <dbReference type="Proteomes" id="UP000029577"/>
    </source>
</evidence>
<feature type="region of interest" description="Disordered" evidence="1">
    <location>
        <begin position="267"/>
        <end position="286"/>
    </location>
</feature>
<evidence type="ECO:0000256" key="1">
    <source>
        <dbReference type="SAM" id="MobiDB-lite"/>
    </source>
</evidence>